<dbReference type="Proteomes" id="UP001152320">
    <property type="component" value="Chromosome 18"/>
</dbReference>
<dbReference type="InterPro" id="IPR027417">
    <property type="entry name" value="P-loop_NTPase"/>
</dbReference>
<evidence type="ECO:0000259" key="8">
    <source>
        <dbReference type="Pfam" id="PF16573"/>
    </source>
</evidence>
<dbReference type="Pfam" id="PF16573">
    <property type="entry name" value="CLP1_N"/>
    <property type="match status" value="1"/>
</dbReference>
<dbReference type="Pfam" id="PF16575">
    <property type="entry name" value="CLP1_P"/>
    <property type="match status" value="1"/>
</dbReference>
<evidence type="ECO:0000259" key="7">
    <source>
        <dbReference type="Pfam" id="PF06807"/>
    </source>
</evidence>
<dbReference type="GO" id="GO:0005849">
    <property type="term" value="C:mRNA cleavage factor complex"/>
    <property type="evidence" value="ECO:0007669"/>
    <property type="project" value="InterPro"/>
</dbReference>
<dbReference type="FunFam" id="2.60.120.1030:FF:000001">
    <property type="entry name" value="Protein CLP1 homolog 5"/>
    <property type="match status" value="1"/>
</dbReference>
<evidence type="ECO:0000256" key="3">
    <source>
        <dbReference type="ARBA" id="ARBA00022741"/>
    </source>
</evidence>
<dbReference type="Pfam" id="PF06807">
    <property type="entry name" value="Clp1"/>
    <property type="match status" value="1"/>
</dbReference>
<dbReference type="InterPro" id="IPR032319">
    <property type="entry name" value="CLP1_P"/>
</dbReference>
<proteinExistence type="inferred from homology"/>
<name>A0A9Q0YLK0_HOLLE</name>
<comment type="function">
    <text evidence="6">Required for endonucleolytic cleavage during polyadenylation-dependent pre-mRNA 3'-end formation.</text>
</comment>
<feature type="binding site" evidence="6">
    <location>
        <position position="63"/>
    </location>
    <ligand>
        <name>ATP</name>
        <dbReference type="ChEBI" id="CHEBI:30616"/>
    </ligand>
</feature>
<evidence type="ECO:0000256" key="5">
    <source>
        <dbReference type="ARBA" id="ARBA00023242"/>
    </source>
</evidence>
<dbReference type="HAMAP" id="MF_03035">
    <property type="entry name" value="Clp1"/>
    <property type="match status" value="1"/>
</dbReference>
<accession>A0A9Q0YLK0</accession>
<keyword evidence="3 6" id="KW-0547">Nucleotide-binding</keyword>
<dbReference type="PANTHER" id="PTHR12755:SF6">
    <property type="entry name" value="POLYRIBONUCLEOTIDE 5'-HYDROXYL-KINASE CLP1"/>
    <property type="match status" value="1"/>
</dbReference>
<evidence type="ECO:0000256" key="4">
    <source>
        <dbReference type="ARBA" id="ARBA00022840"/>
    </source>
</evidence>
<dbReference type="InterPro" id="IPR028606">
    <property type="entry name" value="Clp1"/>
</dbReference>
<comment type="caution">
    <text evidence="10">The sequence shown here is derived from an EMBL/GenBank/DDBJ whole genome shotgun (WGS) entry which is preliminary data.</text>
</comment>
<dbReference type="Gene3D" id="3.40.50.300">
    <property type="entry name" value="P-loop containing nucleotide triphosphate hydrolases"/>
    <property type="match status" value="1"/>
</dbReference>
<evidence type="ECO:0000259" key="9">
    <source>
        <dbReference type="Pfam" id="PF16575"/>
    </source>
</evidence>
<evidence type="ECO:0000313" key="11">
    <source>
        <dbReference type="Proteomes" id="UP001152320"/>
    </source>
</evidence>
<comment type="similarity">
    <text evidence="6">Belongs to the Clp1 family. Clp1 subfamily.</text>
</comment>
<dbReference type="FunFam" id="2.40.30.330:FF:000001">
    <property type="entry name" value="Protein CLP1 homolog"/>
    <property type="match status" value="1"/>
</dbReference>
<dbReference type="GO" id="GO:0031124">
    <property type="term" value="P:mRNA 3'-end processing"/>
    <property type="evidence" value="ECO:0007669"/>
    <property type="project" value="UniProtKB-UniRule"/>
</dbReference>
<dbReference type="SUPFAM" id="SSF52540">
    <property type="entry name" value="P-loop containing nucleoside triphosphate hydrolases"/>
    <property type="match status" value="1"/>
</dbReference>
<dbReference type="FunFam" id="3.40.50.300:FF:000454">
    <property type="entry name" value="Protein CLP1 homolog"/>
    <property type="match status" value="1"/>
</dbReference>
<dbReference type="Gene3D" id="2.60.120.1030">
    <property type="entry name" value="Clp1, DNA binding domain"/>
    <property type="match status" value="1"/>
</dbReference>
<dbReference type="Gene3D" id="2.40.30.330">
    <property type="entry name" value="Pre-mRNA cleavage complex subunit Clp1, C-terminal domain"/>
    <property type="match status" value="1"/>
</dbReference>
<feature type="domain" description="Clp1 C-terminal" evidence="7">
    <location>
        <begin position="313"/>
        <end position="424"/>
    </location>
</feature>
<keyword evidence="11" id="KW-1185">Reference proteome</keyword>
<keyword evidence="5 6" id="KW-0539">Nucleus</keyword>
<dbReference type="AlphaFoldDB" id="A0A9Q0YLK0"/>
<dbReference type="PANTHER" id="PTHR12755">
    <property type="entry name" value="CLEAVAGE/POLYADENYLATION FACTOR IA SUBUNIT CLP1P"/>
    <property type="match status" value="1"/>
</dbReference>
<dbReference type="InterPro" id="IPR038239">
    <property type="entry name" value="Clp1_N_sf"/>
</dbReference>
<evidence type="ECO:0000256" key="2">
    <source>
        <dbReference type="ARBA" id="ARBA00022664"/>
    </source>
</evidence>
<dbReference type="GO" id="GO:0051731">
    <property type="term" value="F:polynucleotide 5'-hydroxyl-kinase activity"/>
    <property type="evidence" value="ECO:0007669"/>
    <property type="project" value="InterPro"/>
</dbReference>
<dbReference type="InterPro" id="IPR032324">
    <property type="entry name" value="Clp1_N"/>
</dbReference>
<dbReference type="OrthoDB" id="258143at2759"/>
<evidence type="ECO:0000256" key="6">
    <source>
        <dbReference type="HAMAP-Rule" id="MF_03035"/>
    </source>
</evidence>
<evidence type="ECO:0000313" key="10">
    <source>
        <dbReference type="EMBL" id="KAJ8024703.1"/>
    </source>
</evidence>
<evidence type="ECO:0000256" key="1">
    <source>
        <dbReference type="ARBA" id="ARBA00004123"/>
    </source>
</evidence>
<dbReference type="InterPro" id="IPR045116">
    <property type="entry name" value="Clp1/Grc3"/>
</dbReference>
<sequence>MEKSKEEETKTDSTEYQLGRESELRFEVDNNETVEVEMKEGFAEIFGTELLLDKTYKFKSGAKVAIFTWHGCVVMMKGKPEVVYVSKDTPMLIYLNTHAALDQMRQQAEAEGSRGPRVMVVGPGDVGKSTLCRLLLNYAARIGRKPTFVDLDIGQNAISVPGTMGALLVERIADVEEGFSLTAPLVYHFGAVTPSHNMKLYTMLTSKLAEVFNMRCRTNPKADISGCVINTCGWIKGDGYKCITHAAQAFEVDVIIVLDQERLYNELVRDMPSFVKVVLQPKSGGVVERSQNFRRNARDEKVREYFYGHQGRLYPHVFDVRFSDIEIFKIGAPTVPNSCLPLGMTPEDNQTKLVPVQPSPELAHHILSVSLAKSKDEDLLTTNVAGFVCVTHVNMDRQTLKVLSPAPRPIPRRYLLLSDVRFMDVK</sequence>
<gene>
    <name evidence="10" type="ORF">HOLleu_34682</name>
</gene>
<keyword evidence="2 6" id="KW-0507">mRNA processing</keyword>
<keyword evidence="4 6" id="KW-0067">ATP-binding</keyword>
<feature type="domain" description="Clp1 P-loop" evidence="9">
    <location>
        <begin position="122"/>
        <end position="308"/>
    </location>
</feature>
<organism evidence="10 11">
    <name type="scientific">Holothuria leucospilota</name>
    <name type="common">Black long sea cucumber</name>
    <name type="synonym">Mertensiothuria leucospilota</name>
    <dbReference type="NCBI Taxonomy" id="206669"/>
    <lineage>
        <taxon>Eukaryota</taxon>
        <taxon>Metazoa</taxon>
        <taxon>Echinodermata</taxon>
        <taxon>Eleutherozoa</taxon>
        <taxon>Echinozoa</taxon>
        <taxon>Holothuroidea</taxon>
        <taxon>Aspidochirotacea</taxon>
        <taxon>Aspidochirotida</taxon>
        <taxon>Holothuriidae</taxon>
        <taxon>Holothuria</taxon>
    </lineage>
</organism>
<feature type="domain" description="Clp1 N-terminal" evidence="8">
    <location>
        <begin position="18"/>
        <end position="108"/>
    </location>
</feature>
<dbReference type="GO" id="GO:0005524">
    <property type="term" value="F:ATP binding"/>
    <property type="evidence" value="ECO:0007669"/>
    <property type="project" value="UniProtKB-UniRule"/>
</dbReference>
<protein>
    <recommendedName>
        <fullName evidence="6">Protein CLP1 homolog</fullName>
    </recommendedName>
</protein>
<feature type="binding site" evidence="6">
    <location>
        <position position="23"/>
    </location>
    <ligand>
        <name>ATP</name>
        <dbReference type="ChEBI" id="CHEBI:30616"/>
    </ligand>
</feature>
<feature type="binding site" evidence="6">
    <location>
        <begin position="125"/>
        <end position="130"/>
    </location>
    <ligand>
        <name>ATP</name>
        <dbReference type="ChEBI" id="CHEBI:30616"/>
    </ligand>
</feature>
<dbReference type="EMBL" id="JAIZAY010000018">
    <property type="protein sequence ID" value="KAJ8024703.1"/>
    <property type="molecule type" value="Genomic_DNA"/>
</dbReference>
<dbReference type="GO" id="GO:0007420">
    <property type="term" value="P:brain development"/>
    <property type="evidence" value="ECO:0007669"/>
    <property type="project" value="UniProtKB-ARBA"/>
</dbReference>
<dbReference type="GO" id="GO:0006388">
    <property type="term" value="P:tRNA splicing, via endonucleolytic cleavage and ligation"/>
    <property type="evidence" value="ECO:0007669"/>
    <property type="project" value="TreeGrafter"/>
</dbReference>
<dbReference type="InterPro" id="IPR010655">
    <property type="entry name" value="Clp1_C"/>
</dbReference>
<comment type="subcellular location">
    <subcellularLocation>
        <location evidence="1 6">Nucleus</location>
    </subcellularLocation>
</comment>
<dbReference type="InterPro" id="IPR038238">
    <property type="entry name" value="Clp1_C_sf"/>
</dbReference>
<reference evidence="10" key="1">
    <citation type="submission" date="2021-10" db="EMBL/GenBank/DDBJ databases">
        <title>Tropical sea cucumber genome reveals ecological adaptation and Cuvierian tubules defense mechanism.</title>
        <authorList>
            <person name="Chen T."/>
        </authorList>
    </citation>
    <scope>NUCLEOTIDE SEQUENCE</scope>
    <source>
        <strain evidence="10">Nanhai2018</strain>
        <tissue evidence="10">Muscle</tissue>
    </source>
</reference>